<dbReference type="EMBL" id="BAAANN010000009">
    <property type="protein sequence ID" value="GAA1956194.1"/>
    <property type="molecule type" value="Genomic_DNA"/>
</dbReference>
<organism evidence="1 2">
    <name type="scientific">Amycolatopsis minnesotensis</name>
    <dbReference type="NCBI Taxonomy" id="337894"/>
    <lineage>
        <taxon>Bacteria</taxon>
        <taxon>Bacillati</taxon>
        <taxon>Actinomycetota</taxon>
        <taxon>Actinomycetes</taxon>
        <taxon>Pseudonocardiales</taxon>
        <taxon>Pseudonocardiaceae</taxon>
        <taxon>Amycolatopsis</taxon>
    </lineage>
</organism>
<reference evidence="1 2" key="1">
    <citation type="journal article" date="2019" name="Int. J. Syst. Evol. Microbiol.">
        <title>The Global Catalogue of Microorganisms (GCM) 10K type strain sequencing project: providing services to taxonomists for standard genome sequencing and annotation.</title>
        <authorList>
            <consortium name="The Broad Institute Genomics Platform"/>
            <consortium name="The Broad Institute Genome Sequencing Center for Infectious Disease"/>
            <person name="Wu L."/>
            <person name="Ma J."/>
        </authorList>
    </citation>
    <scope>NUCLEOTIDE SEQUENCE [LARGE SCALE GENOMIC DNA]</scope>
    <source>
        <strain evidence="1 2">JCM 14545</strain>
    </source>
</reference>
<keyword evidence="2" id="KW-1185">Reference proteome</keyword>
<gene>
    <name evidence="1" type="ORF">GCM10009754_27560</name>
</gene>
<accession>A0ABN2QR67</accession>
<dbReference type="Proteomes" id="UP001501116">
    <property type="component" value="Unassembled WGS sequence"/>
</dbReference>
<evidence type="ECO:0000313" key="1">
    <source>
        <dbReference type="EMBL" id="GAA1956194.1"/>
    </source>
</evidence>
<comment type="caution">
    <text evidence="1">The sequence shown here is derived from an EMBL/GenBank/DDBJ whole genome shotgun (WGS) entry which is preliminary data.</text>
</comment>
<dbReference type="InterPro" id="IPR029058">
    <property type="entry name" value="AB_hydrolase_fold"/>
</dbReference>
<proteinExistence type="predicted"/>
<dbReference type="Gene3D" id="3.40.50.1820">
    <property type="entry name" value="alpha/beta hydrolase"/>
    <property type="match status" value="1"/>
</dbReference>
<name>A0ABN2QR67_9PSEU</name>
<evidence type="ECO:0000313" key="2">
    <source>
        <dbReference type="Proteomes" id="UP001501116"/>
    </source>
</evidence>
<protein>
    <submittedName>
        <fullName evidence="1">Uncharacterized protein</fullName>
    </submittedName>
</protein>
<sequence>MQGGAAERPPANQVSRNLFAAGPLSKHVLLQDVCALDHTEHLGIPYDPIAGRLVLSALDPAHAKAPACRFAPPVPS</sequence>